<dbReference type="CDD" id="cd01638">
    <property type="entry name" value="CysQ"/>
    <property type="match status" value="1"/>
</dbReference>
<feature type="binding site" evidence="10">
    <location>
        <position position="101"/>
    </location>
    <ligand>
        <name>Mg(2+)</name>
        <dbReference type="ChEBI" id="CHEBI:18420"/>
        <label>1</label>
        <note>catalytic</note>
    </ligand>
</feature>
<dbReference type="PROSITE" id="PS00629">
    <property type="entry name" value="IMP_1"/>
    <property type="match status" value="1"/>
</dbReference>
<dbReference type="NCBIfam" id="TIGR01331">
    <property type="entry name" value="bisphos_cysQ"/>
    <property type="match status" value="1"/>
</dbReference>
<dbReference type="OrthoDB" id="9785695at2"/>
<keyword evidence="12" id="KW-1185">Reference proteome</keyword>
<dbReference type="EC" id="3.1.3.7" evidence="9"/>
<evidence type="ECO:0000313" key="12">
    <source>
        <dbReference type="Proteomes" id="UP000321638"/>
    </source>
</evidence>
<evidence type="ECO:0000256" key="2">
    <source>
        <dbReference type="ARBA" id="ARBA00005289"/>
    </source>
</evidence>
<comment type="caution">
    <text evidence="11">The sequence shown here is derived from an EMBL/GenBank/DDBJ whole genome shotgun (WGS) entry which is preliminary data.</text>
</comment>
<feature type="binding site" evidence="10">
    <location>
        <position position="81"/>
    </location>
    <ligand>
        <name>Mg(2+)</name>
        <dbReference type="ChEBI" id="CHEBI:18420"/>
        <label>1</label>
        <note>catalytic</note>
    </ligand>
</feature>
<dbReference type="InterPro" id="IPR020583">
    <property type="entry name" value="Inositol_monoP_metal-BS"/>
</dbReference>
<evidence type="ECO:0000256" key="4">
    <source>
        <dbReference type="ARBA" id="ARBA00022519"/>
    </source>
</evidence>
<feature type="binding site" evidence="9">
    <location>
        <position position="101"/>
    </location>
    <ligand>
        <name>Mg(2+)</name>
        <dbReference type="ChEBI" id="CHEBI:18420"/>
        <label>1</label>
    </ligand>
</feature>
<keyword evidence="3 9" id="KW-1003">Cell membrane</keyword>
<accession>A0A5C8PKI7</accession>
<evidence type="ECO:0000256" key="7">
    <source>
        <dbReference type="ARBA" id="ARBA00022842"/>
    </source>
</evidence>
<evidence type="ECO:0000256" key="3">
    <source>
        <dbReference type="ARBA" id="ARBA00022475"/>
    </source>
</evidence>
<feature type="binding site" evidence="9">
    <location>
        <position position="81"/>
    </location>
    <ligand>
        <name>Mg(2+)</name>
        <dbReference type="ChEBI" id="CHEBI:18420"/>
        <label>1</label>
    </ligand>
</feature>
<feature type="binding site" evidence="9">
    <location>
        <position position="101"/>
    </location>
    <ligand>
        <name>Mg(2+)</name>
        <dbReference type="ChEBI" id="CHEBI:18420"/>
        <label>2</label>
    </ligand>
</feature>
<feature type="binding site" evidence="9">
    <location>
        <position position="81"/>
    </location>
    <ligand>
        <name>substrate</name>
    </ligand>
</feature>
<dbReference type="AlphaFoldDB" id="A0A5C8PKI7"/>
<protein>
    <recommendedName>
        <fullName evidence="9">3'(2'),5'-bisphosphate nucleotidase CysQ</fullName>
        <ecNumber evidence="9">3.1.3.7</ecNumber>
    </recommendedName>
    <alternativeName>
        <fullName evidence="9">3'(2'),5-bisphosphonucleoside 3'(2')-phosphohydrolase</fullName>
    </alternativeName>
    <alternativeName>
        <fullName evidence="9">3'-phosphoadenosine 5'-phosphate phosphatase</fullName>
        <shortName evidence="9">PAP phosphatase</shortName>
    </alternativeName>
</protein>
<organism evidence="11 12">
    <name type="scientific">Vineibacter terrae</name>
    <dbReference type="NCBI Taxonomy" id="2586908"/>
    <lineage>
        <taxon>Bacteria</taxon>
        <taxon>Pseudomonadati</taxon>
        <taxon>Pseudomonadota</taxon>
        <taxon>Alphaproteobacteria</taxon>
        <taxon>Hyphomicrobiales</taxon>
        <taxon>Vineibacter</taxon>
    </lineage>
</organism>
<feature type="binding site" evidence="10">
    <location>
        <position position="104"/>
    </location>
    <ligand>
        <name>Mg(2+)</name>
        <dbReference type="ChEBI" id="CHEBI:18420"/>
        <label>1</label>
        <note>catalytic</note>
    </ligand>
</feature>
<dbReference type="Gene3D" id="3.40.190.80">
    <property type="match status" value="1"/>
</dbReference>
<comment type="subcellular location">
    <subcellularLocation>
        <location evidence="9">Cell inner membrane</location>
        <topology evidence="9">Peripheral membrane protein</topology>
        <orientation evidence="9">Cytoplasmic side</orientation>
    </subcellularLocation>
</comment>
<dbReference type="GO" id="GO:0000287">
    <property type="term" value="F:magnesium ion binding"/>
    <property type="evidence" value="ECO:0007669"/>
    <property type="project" value="UniProtKB-UniRule"/>
</dbReference>
<evidence type="ECO:0000256" key="10">
    <source>
        <dbReference type="PIRSR" id="PIRSR600760-2"/>
    </source>
</evidence>
<dbReference type="InterPro" id="IPR050725">
    <property type="entry name" value="CysQ/Inositol_MonoPase"/>
</dbReference>
<dbReference type="Gene3D" id="3.30.540.10">
    <property type="entry name" value="Fructose-1,6-Bisphosphatase, subunit A, domain 1"/>
    <property type="match status" value="1"/>
</dbReference>
<reference evidence="11 12" key="1">
    <citation type="submission" date="2019-06" db="EMBL/GenBank/DDBJ databases">
        <title>New taxonomy in bacterial strain CC-CFT640, isolated from vineyard.</title>
        <authorList>
            <person name="Lin S.-Y."/>
            <person name="Tsai C.-F."/>
            <person name="Young C.-C."/>
        </authorList>
    </citation>
    <scope>NUCLEOTIDE SEQUENCE [LARGE SCALE GENOMIC DNA]</scope>
    <source>
        <strain evidence="11 12">CC-CFT640</strain>
    </source>
</reference>
<dbReference type="Proteomes" id="UP000321638">
    <property type="component" value="Unassembled WGS sequence"/>
</dbReference>
<feature type="binding site" evidence="9">
    <location>
        <position position="104"/>
    </location>
    <ligand>
        <name>Mg(2+)</name>
        <dbReference type="ChEBI" id="CHEBI:18420"/>
        <label>2</label>
    </ligand>
</feature>
<feature type="binding site" evidence="9">
    <location>
        <position position="103"/>
    </location>
    <ligand>
        <name>Mg(2+)</name>
        <dbReference type="ChEBI" id="CHEBI:18420"/>
        <label>1</label>
    </ligand>
</feature>
<evidence type="ECO:0000256" key="9">
    <source>
        <dbReference type="HAMAP-Rule" id="MF_02095"/>
    </source>
</evidence>
<evidence type="ECO:0000256" key="6">
    <source>
        <dbReference type="ARBA" id="ARBA00022801"/>
    </source>
</evidence>
<feature type="binding site" evidence="9">
    <location>
        <position position="229"/>
    </location>
    <ligand>
        <name>substrate</name>
    </ligand>
</feature>
<comment type="function">
    <text evidence="9">Converts adenosine-3',5'-bisphosphate (PAP) to AMP.</text>
</comment>
<comment type="similarity">
    <text evidence="2 9">Belongs to the inositol monophosphatase superfamily. CysQ family.</text>
</comment>
<gene>
    <name evidence="9 11" type="primary">cysQ</name>
    <name evidence="11" type="ORF">FHP25_19130</name>
</gene>
<dbReference type="EMBL" id="VDUZ01000022">
    <property type="protein sequence ID" value="TXL73775.1"/>
    <property type="molecule type" value="Genomic_DNA"/>
</dbReference>
<evidence type="ECO:0000256" key="8">
    <source>
        <dbReference type="ARBA" id="ARBA00023136"/>
    </source>
</evidence>
<feature type="binding site" evidence="10">
    <location>
        <position position="103"/>
    </location>
    <ligand>
        <name>Mg(2+)</name>
        <dbReference type="ChEBI" id="CHEBI:18420"/>
        <label>1</label>
        <note>catalytic</note>
    </ligand>
</feature>
<dbReference type="PANTHER" id="PTHR43028:SF5">
    <property type="entry name" value="3'(2'),5'-BISPHOSPHATE NUCLEOTIDASE 1"/>
    <property type="match status" value="1"/>
</dbReference>
<comment type="cofactor">
    <cofactor evidence="9 10">
        <name>Mg(2+)</name>
        <dbReference type="ChEBI" id="CHEBI:18420"/>
    </cofactor>
</comment>
<proteinExistence type="inferred from homology"/>
<keyword evidence="8 9" id="KW-0472">Membrane</keyword>
<evidence type="ECO:0000256" key="1">
    <source>
        <dbReference type="ARBA" id="ARBA00001625"/>
    </source>
</evidence>
<dbReference type="GO" id="GO:0000103">
    <property type="term" value="P:sulfate assimilation"/>
    <property type="evidence" value="ECO:0007669"/>
    <property type="project" value="TreeGrafter"/>
</dbReference>
<dbReference type="Pfam" id="PF00459">
    <property type="entry name" value="Inositol_P"/>
    <property type="match status" value="1"/>
</dbReference>
<evidence type="ECO:0000313" key="11">
    <source>
        <dbReference type="EMBL" id="TXL73775.1"/>
    </source>
</evidence>
<dbReference type="PROSITE" id="PS00630">
    <property type="entry name" value="IMP_2"/>
    <property type="match status" value="1"/>
</dbReference>
<evidence type="ECO:0000256" key="5">
    <source>
        <dbReference type="ARBA" id="ARBA00022723"/>
    </source>
</evidence>
<dbReference type="GO" id="GO:0008441">
    <property type="term" value="F:3'(2'),5'-bisphosphate nucleotidase activity"/>
    <property type="evidence" value="ECO:0007669"/>
    <property type="project" value="UniProtKB-UniRule"/>
</dbReference>
<dbReference type="GO" id="GO:0046854">
    <property type="term" value="P:phosphatidylinositol phosphate biosynthetic process"/>
    <property type="evidence" value="ECO:0007669"/>
    <property type="project" value="InterPro"/>
</dbReference>
<feature type="binding site" evidence="10">
    <location>
        <position position="229"/>
    </location>
    <ligand>
        <name>Mg(2+)</name>
        <dbReference type="ChEBI" id="CHEBI:18420"/>
        <label>1</label>
        <note>catalytic</note>
    </ligand>
</feature>
<keyword evidence="5 9" id="KW-0479">Metal-binding</keyword>
<dbReference type="InterPro" id="IPR000760">
    <property type="entry name" value="Inositol_monophosphatase-like"/>
</dbReference>
<dbReference type="GO" id="GO:0050427">
    <property type="term" value="P:3'-phosphoadenosine 5'-phosphosulfate metabolic process"/>
    <property type="evidence" value="ECO:0007669"/>
    <property type="project" value="TreeGrafter"/>
</dbReference>
<keyword evidence="6 9" id="KW-0378">Hydrolase</keyword>
<dbReference type="GO" id="GO:0005886">
    <property type="term" value="C:plasma membrane"/>
    <property type="evidence" value="ECO:0007669"/>
    <property type="project" value="UniProtKB-SubCell"/>
</dbReference>
<dbReference type="PANTHER" id="PTHR43028">
    <property type="entry name" value="3'(2'),5'-BISPHOSPHATE NUCLEOTIDASE 1"/>
    <property type="match status" value="1"/>
</dbReference>
<dbReference type="HAMAP" id="MF_02095">
    <property type="entry name" value="CysQ"/>
    <property type="match status" value="1"/>
</dbReference>
<feature type="binding site" evidence="9">
    <location>
        <position position="229"/>
    </location>
    <ligand>
        <name>Mg(2+)</name>
        <dbReference type="ChEBI" id="CHEBI:18420"/>
        <label>2</label>
    </ligand>
</feature>
<dbReference type="InterPro" id="IPR006240">
    <property type="entry name" value="CysQ"/>
</dbReference>
<keyword evidence="7 9" id="KW-0460">Magnesium</keyword>
<dbReference type="SUPFAM" id="SSF56655">
    <property type="entry name" value="Carbohydrate phosphatase"/>
    <property type="match status" value="1"/>
</dbReference>
<name>A0A5C8PKI7_9HYPH</name>
<dbReference type="InterPro" id="IPR020550">
    <property type="entry name" value="Inositol_monophosphatase_CS"/>
</dbReference>
<keyword evidence="4 9" id="KW-0997">Cell inner membrane</keyword>
<sequence>MTQSVSEPSSRVLEAPAVLLPPLSDLARDAGAAIMEIYARADLGERAKPDQSPVTDADHAAEAVILAGLQRLTPDVPVVAEEEVAAGRVPVVAGRPFWLVDPLDGTKEFLRRNGEFTVNIALVEHGRLLAGVVLAPASGRLWRGGGGIAEEVAADGAARRIQVRPVPAAGATVYTSRTHGKYSDLDIWLQRQQVKVGERKIAGSSLKFCLIAAGEADLYPRFGPTSEWDTAAGQAVLEAAGGSVRREDGTVLDYGKPGFKNPWFIARGGMS</sequence>
<feature type="binding site" evidence="9">
    <location>
        <begin position="103"/>
        <end position="106"/>
    </location>
    <ligand>
        <name>substrate</name>
    </ligand>
</feature>
<comment type="catalytic activity">
    <reaction evidence="1 9">
        <text>adenosine 3',5'-bisphosphate + H2O = AMP + phosphate</text>
        <dbReference type="Rhea" id="RHEA:10040"/>
        <dbReference type="ChEBI" id="CHEBI:15377"/>
        <dbReference type="ChEBI" id="CHEBI:43474"/>
        <dbReference type="ChEBI" id="CHEBI:58343"/>
        <dbReference type="ChEBI" id="CHEBI:456215"/>
        <dbReference type="EC" id="3.1.3.7"/>
    </reaction>
</comment>
<dbReference type="PRINTS" id="PR00377">
    <property type="entry name" value="IMPHPHTASES"/>
</dbReference>